<dbReference type="InParanoid" id="A0A078AYG2"/>
<evidence type="ECO:0000313" key="2">
    <source>
        <dbReference type="Proteomes" id="UP000039865"/>
    </source>
</evidence>
<dbReference type="EMBL" id="CCKQ01015619">
    <property type="protein sequence ID" value="CDW87450.1"/>
    <property type="molecule type" value="Genomic_DNA"/>
</dbReference>
<organism evidence="1 2">
    <name type="scientific">Stylonychia lemnae</name>
    <name type="common">Ciliate</name>
    <dbReference type="NCBI Taxonomy" id="5949"/>
    <lineage>
        <taxon>Eukaryota</taxon>
        <taxon>Sar</taxon>
        <taxon>Alveolata</taxon>
        <taxon>Ciliophora</taxon>
        <taxon>Intramacronucleata</taxon>
        <taxon>Spirotrichea</taxon>
        <taxon>Stichotrichia</taxon>
        <taxon>Sporadotrichida</taxon>
        <taxon>Oxytrichidae</taxon>
        <taxon>Stylonychinae</taxon>
        <taxon>Stylonychia</taxon>
    </lineage>
</organism>
<evidence type="ECO:0000313" key="1">
    <source>
        <dbReference type="EMBL" id="CDW87450.1"/>
    </source>
</evidence>
<name>A0A078AYG2_STYLE</name>
<dbReference type="Proteomes" id="UP000039865">
    <property type="component" value="Unassembled WGS sequence"/>
</dbReference>
<dbReference type="AlphaFoldDB" id="A0A078AYG2"/>
<sequence>MVDCCEKPARELASRRNRMFFIRRCLTSKYSKKAVTDTLIRDDHLEMPYAHGIRVCFFFYVGMVGRSVS</sequence>
<keyword evidence="2" id="KW-1185">Reference proteome</keyword>
<proteinExistence type="predicted"/>
<protein>
    <submittedName>
        <fullName evidence="1">Uncharacterized protein</fullName>
    </submittedName>
</protein>
<gene>
    <name evidence="1" type="primary">Contig7441.g7956</name>
    <name evidence="1" type="ORF">STYLEM_16554</name>
</gene>
<reference evidence="1 2" key="1">
    <citation type="submission" date="2014-06" db="EMBL/GenBank/DDBJ databases">
        <authorList>
            <person name="Swart Estienne"/>
        </authorList>
    </citation>
    <scope>NUCLEOTIDE SEQUENCE [LARGE SCALE GENOMIC DNA]</scope>
    <source>
        <strain evidence="1 2">130c</strain>
    </source>
</reference>
<accession>A0A078AYG2</accession>